<evidence type="ECO:0000313" key="5">
    <source>
        <dbReference type="Proteomes" id="UP000054321"/>
    </source>
</evidence>
<evidence type="ECO:0000313" key="4">
    <source>
        <dbReference type="EMBL" id="KIM98907.1"/>
    </source>
</evidence>
<dbReference type="AlphaFoldDB" id="A0A0C3DAE3"/>
<keyword evidence="5" id="KW-1185">Reference proteome</keyword>
<organism evidence="4 5">
    <name type="scientific">Oidiodendron maius (strain Zn)</name>
    <dbReference type="NCBI Taxonomy" id="913774"/>
    <lineage>
        <taxon>Eukaryota</taxon>
        <taxon>Fungi</taxon>
        <taxon>Dikarya</taxon>
        <taxon>Ascomycota</taxon>
        <taxon>Pezizomycotina</taxon>
        <taxon>Leotiomycetes</taxon>
        <taxon>Leotiomycetes incertae sedis</taxon>
        <taxon>Myxotrichaceae</taxon>
        <taxon>Oidiodendron</taxon>
    </lineage>
</organism>
<gene>
    <name evidence="4" type="ORF">OIDMADRAFT_181398</name>
</gene>
<dbReference type="EMBL" id="KN832879">
    <property type="protein sequence ID" value="KIM98907.1"/>
    <property type="molecule type" value="Genomic_DNA"/>
</dbReference>
<keyword evidence="1" id="KW-0853">WD repeat</keyword>
<evidence type="ECO:0000256" key="2">
    <source>
        <dbReference type="ARBA" id="ARBA00022737"/>
    </source>
</evidence>
<evidence type="ECO:0000256" key="3">
    <source>
        <dbReference type="SAM" id="MobiDB-lite"/>
    </source>
</evidence>
<dbReference type="OrthoDB" id="128867at2759"/>
<dbReference type="HOGENOM" id="CLU_030123_0_0_1"/>
<sequence>MNGQIREIPGYYYDKLKKKYFKVQTSSAAPASSAYSSLDIKRRKLEDERSEALALGIARQKGLIQRSSGLRNSPLSELLAGENVHSHRDVAQTFVAVGDSYFTVCANLNDATHIYGDAMSNRRRGLKVEDIFWSHEYFGDPGESTSLSINKAHRVAARTWLADTSHAGISIISMASSRVESYANVGVVLGPGISQGHEVSVYSSTAAPPESNILFAFGTSHGIMTVDKRDYDAHFISPKPVLHETYPTDIFALEFLSESPSILLSGGRRGILNITDLRLPKFGSNADTIRHPSSITHIRQLDFHRILVSGLNSSLCQYDLRFRKLDTPPTPTPPRKKPRPIQNPNPTKSILEYPEFHNTASIQHGLDIDSETGALAVGQEHDSVHPPVQIFSLHGGHTLRSPRVEKFDMISRDQVVKCVQWVEDVENRAKSLYIGSNGIWRYAWTGDDDFD</sequence>
<name>A0A0C3DAE3_OIDMZ</name>
<evidence type="ECO:0008006" key="6">
    <source>
        <dbReference type="Google" id="ProtNLM"/>
    </source>
</evidence>
<dbReference type="Gene3D" id="2.130.10.10">
    <property type="entry name" value="YVTN repeat-like/Quinoprotein amine dehydrogenase"/>
    <property type="match status" value="1"/>
</dbReference>
<dbReference type="PANTHER" id="PTHR44472:SF1">
    <property type="entry name" value="DDB1 AND CUL4 ASSOCIATED FACTOR 4"/>
    <property type="match status" value="1"/>
</dbReference>
<reference evidence="5" key="2">
    <citation type="submission" date="2015-01" db="EMBL/GenBank/DDBJ databases">
        <title>Evolutionary Origins and Diversification of the Mycorrhizal Mutualists.</title>
        <authorList>
            <consortium name="DOE Joint Genome Institute"/>
            <consortium name="Mycorrhizal Genomics Consortium"/>
            <person name="Kohler A."/>
            <person name="Kuo A."/>
            <person name="Nagy L.G."/>
            <person name="Floudas D."/>
            <person name="Copeland A."/>
            <person name="Barry K.W."/>
            <person name="Cichocki N."/>
            <person name="Veneault-Fourrey C."/>
            <person name="LaButti K."/>
            <person name="Lindquist E.A."/>
            <person name="Lipzen A."/>
            <person name="Lundell T."/>
            <person name="Morin E."/>
            <person name="Murat C."/>
            <person name="Riley R."/>
            <person name="Ohm R."/>
            <person name="Sun H."/>
            <person name="Tunlid A."/>
            <person name="Henrissat B."/>
            <person name="Grigoriev I.V."/>
            <person name="Hibbett D.S."/>
            <person name="Martin F."/>
        </authorList>
    </citation>
    <scope>NUCLEOTIDE SEQUENCE [LARGE SCALE GENOMIC DNA]</scope>
    <source>
        <strain evidence="5">Zn</strain>
    </source>
</reference>
<dbReference type="InterPro" id="IPR015943">
    <property type="entry name" value="WD40/YVTN_repeat-like_dom_sf"/>
</dbReference>
<protein>
    <recommendedName>
        <fullName evidence="6">DUF2415 domain-containing protein</fullName>
    </recommendedName>
</protein>
<proteinExistence type="predicted"/>
<feature type="region of interest" description="Disordered" evidence="3">
    <location>
        <begin position="325"/>
        <end position="346"/>
    </location>
</feature>
<evidence type="ECO:0000256" key="1">
    <source>
        <dbReference type="ARBA" id="ARBA00022574"/>
    </source>
</evidence>
<dbReference type="InterPro" id="IPR036322">
    <property type="entry name" value="WD40_repeat_dom_sf"/>
</dbReference>
<dbReference type="SUPFAM" id="SSF50978">
    <property type="entry name" value="WD40 repeat-like"/>
    <property type="match status" value="1"/>
</dbReference>
<dbReference type="GO" id="GO:0080008">
    <property type="term" value="C:Cul4-RING E3 ubiquitin ligase complex"/>
    <property type="evidence" value="ECO:0007669"/>
    <property type="project" value="TreeGrafter"/>
</dbReference>
<dbReference type="InterPro" id="IPR052254">
    <property type="entry name" value="CUL4-DDB1_E3_ligase_receptor"/>
</dbReference>
<keyword evidence="2" id="KW-0677">Repeat</keyword>
<reference evidence="4 5" key="1">
    <citation type="submission" date="2014-04" db="EMBL/GenBank/DDBJ databases">
        <authorList>
            <consortium name="DOE Joint Genome Institute"/>
            <person name="Kuo A."/>
            <person name="Martino E."/>
            <person name="Perotto S."/>
            <person name="Kohler A."/>
            <person name="Nagy L.G."/>
            <person name="Floudas D."/>
            <person name="Copeland A."/>
            <person name="Barry K.W."/>
            <person name="Cichocki N."/>
            <person name="Veneault-Fourrey C."/>
            <person name="LaButti K."/>
            <person name="Lindquist E.A."/>
            <person name="Lipzen A."/>
            <person name="Lundell T."/>
            <person name="Morin E."/>
            <person name="Murat C."/>
            <person name="Sun H."/>
            <person name="Tunlid A."/>
            <person name="Henrissat B."/>
            <person name="Grigoriev I.V."/>
            <person name="Hibbett D.S."/>
            <person name="Martin F."/>
            <person name="Nordberg H.P."/>
            <person name="Cantor M.N."/>
            <person name="Hua S.X."/>
        </authorList>
    </citation>
    <scope>NUCLEOTIDE SEQUENCE [LARGE SCALE GENOMIC DNA]</scope>
    <source>
        <strain evidence="4 5">Zn</strain>
    </source>
</reference>
<dbReference type="Proteomes" id="UP000054321">
    <property type="component" value="Unassembled WGS sequence"/>
</dbReference>
<accession>A0A0C3DAE3</accession>
<dbReference type="STRING" id="913774.A0A0C3DAE3"/>
<dbReference type="PANTHER" id="PTHR44472">
    <property type="entry name" value="DDB1- AND CUL4-ASSOCIATED FACTOR 4-RELATED"/>
    <property type="match status" value="1"/>
</dbReference>
<dbReference type="InParanoid" id="A0A0C3DAE3"/>